<keyword evidence="6" id="KW-0539">Nucleus</keyword>
<dbReference type="Pfam" id="PF09135">
    <property type="entry name" value="Alb1"/>
    <property type="match status" value="1"/>
</dbReference>
<dbReference type="GO" id="GO:0000055">
    <property type="term" value="P:ribosomal large subunit export from nucleus"/>
    <property type="evidence" value="ECO:0007669"/>
    <property type="project" value="TreeGrafter"/>
</dbReference>
<dbReference type="InterPro" id="IPR053278">
    <property type="entry name" value="Pre-60S_factor_ECM1"/>
</dbReference>
<keyword evidence="4" id="KW-0963">Cytoplasm</keyword>
<evidence type="ECO:0000256" key="1">
    <source>
        <dbReference type="ARBA" id="ARBA00004123"/>
    </source>
</evidence>
<evidence type="ECO:0000313" key="8">
    <source>
        <dbReference type="EMBL" id="KAK3328434.1"/>
    </source>
</evidence>
<evidence type="ECO:0000313" key="9">
    <source>
        <dbReference type="Proteomes" id="UP001286456"/>
    </source>
</evidence>
<dbReference type="GO" id="GO:0005730">
    <property type="term" value="C:nucleolus"/>
    <property type="evidence" value="ECO:0007669"/>
    <property type="project" value="TreeGrafter"/>
</dbReference>
<evidence type="ECO:0000256" key="4">
    <source>
        <dbReference type="ARBA" id="ARBA00022490"/>
    </source>
</evidence>
<reference evidence="8" key="2">
    <citation type="submission" date="2023-06" db="EMBL/GenBank/DDBJ databases">
        <authorList>
            <consortium name="Lawrence Berkeley National Laboratory"/>
            <person name="Haridas S."/>
            <person name="Hensen N."/>
            <person name="Bonometti L."/>
            <person name="Westerberg I."/>
            <person name="Brannstrom I.O."/>
            <person name="Guillou S."/>
            <person name="Cros-Aarteil S."/>
            <person name="Calhoun S."/>
            <person name="Kuo A."/>
            <person name="Mondo S."/>
            <person name="Pangilinan J."/>
            <person name="Riley R."/>
            <person name="Labutti K."/>
            <person name="Andreopoulos B."/>
            <person name="Lipzen A."/>
            <person name="Chen C."/>
            <person name="Yanf M."/>
            <person name="Daum C."/>
            <person name="Ng V."/>
            <person name="Clum A."/>
            <person name="Steindorff A."/>
            <person name="Ohm R."/>
            <person name="Martin F."/>
            <person name="Silar P."/>
            <person name="Natvig D."/>
            <person name="Lalanne C."/>
            <person name="Gautier V."/>
            <person name="Ament-Velasquez S.L."/>
            <person name="Kruys A."/>
            <person name="Hutchinson M.I."/>
            <person name="Powell A.J."/>
            <person name="Barry K."/>
            <person name="Miller A.N."/>
            <person name="Grigoriev I.V."/>
            <person name="Debuchy R."/>
            <person name="Gladieux P."/>
            <person name="Thoren M.H."/>
            <person name="Johannesson H."/>
        </authorList>
    </citation>
    <scope>NUCLEOTIDE SEQUENCE</scope>
    <source>
        <strain evidence="8">SMH4131-1</strain>
    </source>
</reference>
<comment type="caution">
    <text evidence="8">The sequence shown here is derived from an EMBL/GenBank/DDBJ whole genome shotgun (WGS) entry which is preliminary data.</text>
</comment>
<evidence type="ECO:0000256" key="2">
    <source>
        <dbReference type="ARBA" id="ARBA00004496"/>
    </source>
</evidence>
<dbReference type="Proteomes" id="UP001286456">
    <property type="component" value="Unassembled WGS sequence"/>
</dbReference>
<dbReference type="GO" id="GO:0005737">
    <property type="term" value="C:cytoplasm"/>
    <property type="evidence" value="ECO:0007669"/>
    <property type="project" value="UniProtKB-SubCell"/>
</dbReference>
<protein>
    <submittedName>
        <fullName evidence="8">Alb1-domain-containing protein</fullName>
    </submittedName>
</protein>
<keyword evidence="9" id="KW-1185">Reference proteome</keyword>
<name>A0AAE0INS5_9PEZI</name>
<feature type="region of interest" description="Disordered" evidence="7">
    <location>
        <begin position="55"/>
        <end position="84"/>
    </location>
</feature>
<dbReference type="AlphaFoldDB" id="A0AAE0INS5"/>
<dbReference type="GO" id="GO:0030687">
    <property type="term" value="C:preribosome, large subunit precursor"/>
    <property type="evidence" value="ECO:0007669"/>
    <property type="project" value="TreeGrafter"/>
</dbReference>
<sequence>MAKSGMVKPKKVASSRARENRRATSPSIDTDKSLKHIKPPAESVDARPAVLAAHHYNGVAKPTKKSGKVLSRKARERQEKHQDRAEAIMDRTAVKVQKSRGQARTIDTRRRTWDEINKVAYALIHDKKPTASLSKAMRDENAAVARFYAADEDDEEMGDIEVEVVAEQTEVDIKVLATPAQPASVPVEAEEEEEEVL</sequence>
<organism evidence="8 9">
    <name type="scientific">Cercophora scortea</name>
    <dbReference type="NCBI Taxonomy" id="314031"/>
    <lineage>
        <taxon>Eukaryota</taxon>
        <taxon>Fungi</taxon>
        <taxon>Dikarya</taxon>
        <taxon>Ascomycota</taxon>
        <taxon>Pezizomycotina</taxon>
        <taxon>Sordariomycetes</taxon>
        <taxon>Sordariomycetidae</taxon>
        <taxon>Sordariales</taxon>
        <taxon>Lasiosphaeriaceae</taxon>
        <taxon>Cercophora</taxon>
    </lineage>
</organism>
<evidence type="ECO:0000256" key="5">
    <source>
        <dbReference type="ARBA" id="ARBA00022517"/>
    </source>
</evidence>
<feature type="region of interest" description="Disordered" evidence="7">
    <location>
        <begin position="1"/>
        <end position="43"/>
    </location>
</feature>
<gene>
    <name evidence="8" type="ORF">B0T19DRAFT_190588</name>
</gene>
<dbReference type="PANTHER" id="PTHR28280">
    <property type="entry name" value="SHUTTLING PRE-60S FACTOR ECM1"/>
    <property type="match status" value="1"/>
</dbReference>
<evidence type="ECO:0000256" key="6">
    <source>
        <dbReference type="ARBA" id="ARBA00023242"/>
    </source>
</evidence>
<evidence type="ECO:0000256" key="3">
    <source>
        <dbReference type="ARBA" id="ARBA00022448"/>
    </source>
</evidence>
<evidence type="ECO:0000256" key="7">
    <source>
        <dbReference type="SAM" id="MobiDB-lite"/>
    </source>
</evidence>
<comment type="subcellular location">
    <subcellularLocation>
        <location evidence="2">Cytoplasm</location>
    </subcellularLocation>
    <subcellularLocation>
        <location evidence="1">Nucleus</location>
    </subcellularLocation>
</comment>
<feature type="compositionally biased region" description="Basic residues" evidence="7">
    <location>
        <begin position="62"/>
        <end position="75"/>
    </location>
</feature>
<dbReference type="InterPro" id="IPR022784">
    <property type="entry name" value="Ribosome_bgen_Alb1"/>
</dbReference>
<keyword evidence="3" id="KW-0813">Transport</keyword>
<keyword evidence="5" id="KW-0690">Ribosome biogenesis</keyword>
<reference evidence="8" key="1">
    <citation type="journal article" date="2023" name="Mol. Phylogenet. Evol.">
        <title>Genome-scale phylogeny and comparative genomics of the fungal order Sordariales.</title>
        <authorList>
            <person name="Hensen N."/>
            <person name="Bonometti L."/>
            <person name="Westerberg I."/>
            <person name="Brannstrom I.O."/>
            <person name="Guillou S."/>
            <person name="Cros-Aarteil S."/>
            <person name="Calhoun S."/>
            <person name="Haridas S."/>
            <person name="Kuo A."/>
            <person name="Mondo S."/>
            <person name="Pangilinan J."/>
            <person name="Riley R."/>
            <person name="LaButti K."/>
            <person name="Andreopoulos B."/>
            <person name="Lipzen A."/>
            <person name="Chen C."/>
            <person name="Yan M."/>
            <person name="Daum C."/>
            <person name="Ng V."/>
            <person name="Clum A."/>
            <person name="Steindorff A."/>
            <person name="Ohm R.A."/>
            <person name="Martin F."/>
            <person name="Silar P."/>
            <person name="Natvig D.O."/>
            <person name="Lalanne C."/>
            <person name="Gautier V."/>
            <person name="Ament-Velasquez S.L."/>
            <person name="Kruys A."/>
            <person name="Hutchinson M.I."/>
            <person name="Powell A.J."/>
            <person name="Barry K."/>
            <person name="Miller A.N."/>
            <person name="Grigoriev I.V."/>
            <person name="Debuchy R."/>
            <person name="Gladieux P."/>
            <person name="Hiltunen Thoren M."/>
            <person name="Johannesson H."/>
        </authorList>
    </citation>
    <scope>NUCLEOTIDE SEQUENCE</scope>
    <source>
        <strain evidence="8">SMH4131-1</strain>
    </source>
</reference>
<proteinExistence type="predicted"/>
<accession>A0AAE0INS5</accession>
<dbReference type="EMBL" id="JAUEPO010000003">
    <property type="protein sequence ID" value="KAK3328434.1"/>
    <property type="molecule type" value="Genomic_DNA"/>
</dbReference>
<dbReference type="PANTHER" id="PTHR28280:SF1">
    <property type="entry name" value="SHUTTLING PRE-60S FACTOR ECM1"/>
    <property type="match status" value="1"/>
</dbReference>